<dbReference type="GO" id="GO:0003743">
    <property type="term" value="F:translation initiation factor activity"/>
    <property type="evidence" value="ECO:0007669"/>
    <property type="project" value="UniProtKB-KW"/>
</dbReference>
<dbReference type="CDD" id="cd11567">
    <property type="entry name" value="YciH_like"/>
    <property type="match status" value="1"/>
</dbReference>
<keyword evidence="2" id="KW-0648">Protein biosynthesis</keyword>
<keyword evidence="5" id="KW-0396">Initiation factor</keyword>
<protein>
    <submittedName>
        <fullName evidence="5">Translation initiation factor SUI1 family</fullName>
    </submittedName>
</protein>
<feature type="region of interest" description="Disordered" evidence="3">
    <location>
        <begin position="1"/>
        <end position="37"/>
    </location>
</feature>
<reference evidence="5 6" key="1">
    <citation type="submission" date="2006-04" db="EMBL/GenBank/DDBJ databases">
        <authorList>
            <person name="Nierman W.C."/>
        </authorList>
    </citation>
    <scope>NUCLEOTIDE SEQUENCE [LARGE SCALE GENOMIC DNA]</scope>
    <source>
        <strain evidence="5 6">DW4/3-1</strain>
    </source>
</reference>
<sequence length="143" mass="15320">MGMARGKHSGSGAPPKADEPEQGYRDPKDKGRFHNPFAALASQRAAVPGAQPQIRAEDFPLTPPTEGPAQAVLRLEQRGGQEVTLVEGLGLAPPEMQAWLEALQRGLGCYGEVAAATLVLKGDHRRTAPDLLLRRGVKRVRQG</sequence>
<feature type="domain" description="SUI1" evidence="4">
    <location>
        <begin position="70"/>
        <end position="136"/>
    </location>
</feature>
<dbReference type="EMBL" id="AAMD01000163">
    <property type="protein sequence ID" value="EAU63429.1"/>
    <property type="molecule type" value="Genomic_DNA"/>
</dbReference>
<evidence type="ECO:0000256" key="2">
    <source>
        <dbReference type="ARBA" id="ARBA00022917"/>
    </source>
</evidence>
<dbReference type="PROSITE" id="PS50296">
    <property type="entry name" value="SUI1"/>
    <property type="match status" value="1"/>
</dbReference>
<dbReference type="InterPro" id="IPR001950">
    <property type="entry name" value="SUI1"/>
</dbReference>
<evidence type="ECO:0000256" key="1">
    <source>
        <dbReference type="ARBA" id="ARBA00022845"/>
    </source>
</evidence>
<evidence type="ECO:0000259" key="4">
    <source>
        <dbReference type="PROSITE" id="PS50296"/>
    </source>
</evidence>
<proteinExistence type="predicted"/>
<dbReference type="Proteomes" id="UP000032702">
    <property type="component" value="Unassembled WGS sequence"/>
</dbReference>
<dbReference type="AlphaFoldDB" id="Q08SH7"/>
<gene>
    <name evidence="5" type="ORF">STIAU_4720</name>
</gene>
<organism evidence="5 6">
    <name type="scientific">Stigmatella aurantiaca (strain DW4/3-1)</name>
    <dbReference type="NCBI Taxonomy" id="378806"/>
    <lineage>
        <taxon>Bacteria</taxon>
        <taxon>Pseudomonadati</taxon>
        <taxon>Myxococcota</taxon>
        <taxon>Myxococcia</taxon>
        <taxon>Myxococcales</taxon>
        <taxon>Cystobacterineae</taxon>
        <taxon>Archangiaceae</taxon>
        <taxon>Stigmatella</taxon>
    </lineage>
</organism>
<dbReference type="InterPro" id="IPR036877">
    <property type="entry name" value="SUI1_dom_sf"/>
</dbReference>
<comment type="caution">
    <text evidence="5">The sequence shown here is derived from an EMBL/GenBank/DDBJ whole genome shotgun (WGS) entry which is preliminary data.</text>
</comment>
<accession>Q08SH7</accession>
<evidence type="ECO:0000256" key="3">
    <source>
        <dbReference type="SAM" id="MobiDB-lite"/>
    </source>
</evidence>
<keyword evidence="1" id="KW-0810">Translation regulation</keyword>
<feature type="compositionally biased region" description="Basic and acidic residues" evidence="3">
    <location>
        <begin position="16"/>
        <end position="32"/>
    </location>
</feature>
<evidence type="ECO:0000313" key="5">
    <source>
        <dbReference type="EMBL" id="EAU63429.1"/>
    </source>
</evidence>
<name>Q08SH7_STIAD</name>
<dbReference type="Gene3D" id="3.30.780.10">
    <property type="entry name" value="SUI1-like domain"/>
    <property type="match status" value="1"/>
</dbReference>
<dbReference type="InterPro" id="IPR005872">
    <property type="entry name" value="SUI1_arc_bac"/>
</dbReference>
<dbReference type="GO" id="GO:0006417">
    <property type="term" value="P:regulation of translation"/>
    <property type="evidence" value="ECO:0007669"/>
    <property type="project" value="UniProtKB-KW"/>
</dbReference>
<dbReference type="SUPFAM" id="SSF55159">
    <property type="entry name" value="eIF1-like"/>
    <property type="match status" value="1"/>
</dbReference>
<dbReference type="Pfam" id="PF01253">
    <property type="entry name" value="SUI1"/>
    <property type="match status" value="1"/>
</dbReference>
<evidence type="ECO:0000313" key="6">
    <source>
        <dbReference type="Proteomes" id="UP000032702"/>
    </source>
</evidence>